<reference evidence="1 2" key="1">
    <citation type="journal article" date="2018" name="Environ. Microbiol.">
        <title>Isolation and genomic characterization of Novimethylophilus kurashikiensis gen. nov. sp. nov., a new lanthanide-dependent methylotrophic species of Methylophilaceae.</title>
        <authorList>
            <person name="Lv H."/>
            <person name="Sahin N."/>
            <person name="Tani A."/>
        </authorList>
    </citation>
    <scope>NUCLEOTIDE SEQUENCE [LARGE SCALE GENOMIC DNA]</scope>
    <source>
        <strain evidence="1 2">La2-4</strain>
    </source>
</reference>
<accession>A0A2R5FD39</accession>
<proteinExistence type="predicted"/>
<dbReference type="RefSeq" id="WP_109015792.1">
    <property type="nucleotide sequence ID" value="NZ_BDOQ01000008.1"/>
</dbReference>
<dbReference type="AlphaFoldDB" id="A0A2R5FD39"/>
<keyword evidence="1" id="KW-0418">Kinase</keyword>
<evidence type="ECO:0000313" key="1">
    <source>
        <dbReference type="EMBL" id="GBG14601.1"/>
    </source>
</evidence>
<comment type="caution">
    <text evidence="1">The sequence shown here is derived from an EMBL/GenBank/DDBJ whole genome shotgun (WGS) entry which is preliminary data.</text>
</comment>
<evidence type="ECO:0000313" key="2">
    <source>
        <dbReference type="Proteomes" id="UP000245081"/>
    </source>
</evidence>
<sequence length="159" mass="17154">MSTKTENAATSETLAAIATALEQFSESELGEQTLGEIASSVHSELEAGGNLLNLPPLKVAVLAYAISSFADDASLSVPNELNQFQQAALEVYDEGFNAISKASDIPKSGDLFLRFLMAELSEDCDDLGTAIRRLESAKSFIELNLDRVLLKLRTQDMIP</sequence>
<dbReference type="EMBL" id="BDOQ01000008">
    <property type="protein sequence ID" value="GBG14601.1"/>
    <property type="molecule type" value="Genomic_DNA"/>
</dbReference>
<name>A0A2R5FD39_9PROT</name>
<dbReference type="GO" id="GO:0016301">
    <property type="term" value="F:kinase activity"/>
    <property type="evidence" value="ECO:0007669"/>
    <property type="project" value="UniProtKB-KW"/>
</dbReference>
<protein>
    <submittedName>
        <fullName evidence="1">GTP pyrophosphokinase</fullName>
    </submittedName>
</protein>
<keyword evidence="2" id="KW-1185">Reference proteome</keyword>
<keyword evidence="1" id="KW-0808">Transferase</keyword>
<organism evidence="1 2">
    <name type="scientific">Novimethylophilus kurashikiensis</name>
    <dbReference type="NCBI Taxonomy" id="1825523"/>
    <lineage>
        <taxon>Bacteria</taxon>
        <taxon>Pseudomonadati</taxon>
        <taxon>Pseudomonadota</taxon>
        <taxon>Betaproteobacteria</taxon>
        <taxon>Nitrosomonadales</taxon>
        <taxon>Methylophilaceae</taxon>
        <taxon>Novimethylophilus</taxon>
    </lineage>
</organism>
<gene>
    <name evidence="1" type="ORF">NMK_2200</name>
</gene>
<dbReference type="Proteomes" id="UP000245081">
    <property type="component" value="Unassembled WGS sequence"/>
</dbReference>